<keyword evidence="2" id="KW-0732">Signal</keyword>
<organism evidence="3 4">
    <name type="scientific">Necator americanus</name>
    <name type="common">Human hookworm</name>
    <dbReference type="NCBI Taxonomy" id="51031"/>
    <lineage>
        <taxon>Eukaryota</taxon>
        <taxon>Metazoa</taxon>
        <taxon>Ecdysozoa</taxon>
        <taxon>Nematoda</taxon>
        <taxon>Chromadorea</taxon>
        <taxon>Rhabditida</taxon>
        <taxon>Rhabditina</taxon>
        <taxon>Rhabditomorpha</taxon>
        <taxon>Strongyloidea</taxon>
        <taxon>Ancylostomatidae</taxon>
        <taxon>Bunostominae</taxon>
        <taxon>Necator</taxon>
    </lineage>
</organism>
<feature type="signal peptide" evidence="2">
    <location>
        <begin position="1"/>
        <end position="19"/>
    </location>
</feature>
<evidence type="ECO:0000256" key="2">
    <source>
        <dbReference type="SAM" id="SignalP"/>
    </source>
</evidence>
<evidence type="ECO:0000256" key="1">
    <source>
        <dbReference type="SAM" id="MobiDB-lite"/>
    </source>
</evidence>
<evidence type="ECO:0000313" key="4">
    <source>
        <dbReference type="Proteomes" id="UP001303046"/>
    </source>
</evidence>
<feature type="region of interest" description="Disordered" evidence="1">
    <location>
        <begin position="158"/>
        <end position="184"/>
    </location>
</feature>
<name>A0ABR1DC74_NECAM</name>
<comment type="caution">
    <text evidence="3">The sequence shown here is derived from an EMBL/GenBank/DDBJ whole genome shotgun (WGS) entry which is preliminary data.</text>
</comment>
<keyword evidence="4" id="KW-1185">Reference proteome</keyword>
<protein>
    <submittedName>
        <fullName evidence="3">Uncharacterized protein</fullName>
    </submittedName>
</protein>
<sequence length="184" mass="19134">MSPCSTIILLYSIAAAVNAQANGPPPNFPFNFGNFNPFSNAFQGGVFSPDWGTNLANQIKESTKNAGKYGGITTINGVTTITQVIGGRTYTARLPAGSSVSTQSSTTYNSRGQLVETVVVIVGGDVSIYTTVGGRTTVTDSRGNIRTDGGPFGINFQEGSGYGPGNRGVSVRTFSDPPSEDGYN</sequence>
<dbReference type="Proteomes" id="UP001303046">
    <property type="component" value="Unassembled WGS sequence"/>
</dbReference>
<evidence type="ECO:0000313" key="3">
    <source>
        <dbReference type="EMBL" id="KAK6747798.1"/>
    </source>
</evidence>
<gene>
    <name evidence="3" type="primary">Necator_chrIV.g14077</name>
    <name evidence="3" type="ORF">RB195_000783</name>
</gene>
<accession>A0ABR1DC74</accession>
<dbReference type="EMBL" id="JAVFWL010000004">
    <property type="protein sequence ID" value="KAK6747798.1"/>
    <property type="molecule type" value="Genomic_DNA"/>
</dbReference>
<proteinExistence type="predicted"/>
<reference evidence="3 4" key="1">
    <citation type="submission" date="2023-08" db="EMBL/GenBank/DDBJ databases">
        <title>A Necator americanus chromosomal reference genome.</title>
        <authorList>
            <person name="Ilik V."/>
            <person name="Petrzelkova K.J."/>
            <person name="Pardy F."/>
            <person name="Fuh T."/>
            <person name="Niatou-Singa F.S."/>
            <person name="Gouil Q."/>
            <person name="Baker L."/>
            <person name="Ritchie M.E."/>
            <person name="Jex A.R."/>
            <person name="Gazzola D."/>
            <person name="Li H."/>
            <person name="Toshio Fujiwara R."/>
            <person name="Zhan B."/>
            <person name="Aroian R.V."/>
            <person name="Pafco B."/>
            <person name="Schwarz E.M."/>
        </authorList>
    </citation>
    <scope>NUCLEOTIDE SEQUENCE [LARGE SCALE GENOMIC DNA]</scope>
    <source>
        <strain evidence="3 4">Aroian</strain>
        <tissue evidence="3">Whole animal</tissue>
    </source>
</reference>
<feature type="chain" id="PRO_5045397622" evidence="2">
    <location>
        <begin position="20"/>
        <end position="184"/>
    </location>
</feature>